<proteinExistence type="predicted"/>
<gene>
    <name evidence="2" type="ORF">PROFUN_08700</name>
</gene>
<evidence type="ECO:0000313" key="3">
    <source>
        <dbReference type="Proteomes" id="UP000241769"/>
    </source>
</evidence>
<dbReference type="Proteomes" id="UP000241769">
    <property type="component" value="Unassembled WGS sequence"/>
</dbReference>
<evidence type="ECO:0000256" key="1">
    <source>
        <dbReference type="SAM" id="MobiDB-lite"/>
    </source>
</evidence>
<protein>
    <submittedName>
        <fullName evidence="2">Uncharacterized protein</fullName>
    </submittedName>
</protein>
<feature type="region of interest" description="Disordered" evidence="1">
    <location>
        <begin position="52"/>
        <end position="71"/>
    </location>
</feature>
<accession>A0A2P6MQY1</accession>
<reference evidence="2 3" key="1">
    <citation type="journal article" date="2018" name="Genome Biol. Evol.">
        <title>Multiple Roots of Fruiting Body Formation in Amoebozoa.</title>
        <authorList>
            <person name="Hillmann F."/>
            <person name="Forbes G."/>
            <person name="Novohradska S."/>
            <person name="Ferling I."/>
            <person name="Riege K."/>
            <person name="Groth M."/>
            <person name="Westermann M."/>
            <person name="Marz M."/>
            <person name="Spaller T."/>
            <person name="Winckler T."/>
            <person name="Schaap P."/>
            <person name="Glockner G."/>
        </authorList>
    </citation>
    <scope>NUCLEOTIDE SEQUENCE [LARGE SCALE GENOMIC DNA]</scope>
    <source>
        <strain evidence="2 3">Jena</strain>
    </source>
</reference>
<dbReference type="EMBL" id="MDYQ01000502">
    <property type="protein sequence ID" value="PRP74076.1"/>
    <property type="molecule type" value="Genomic_DNA"/>
</dbReference>
<comment type="caution">
    <text evidence="2">The sequence shown here is derived from an EMBL/GenBank/DDBJ whole genome shotgun (WGS) entry which is preliminary data.</text>
</comment>
<name>A0A2P6MQY1_9EUKA</name>
<sequence>MAEQNDLTARITQEKEQLDQYYHVQCLCTPENIIQRSSPFLKSRCTNPNVGIRSTLRGPAAKAPAKKEKGPIETPSVKNVVYGQALDIDEYNWEHEMIRLSAPIPVMPRLGPEEMDRKREIFKAYNRGFEAETKMMQQTVVDFIKARDLAIKALPEQMRQAANTGFSDAERFVESYWDARSPDNDPTNILPREESNV</sequence>
<feature type="region of interest" description="Disordered" evidence="1">
    <location>
        <begin position="178"/>
        <end position="197"/>
    </location>
</feature>
<evidence type="ECO:0000313" key="2">
    <source>
        <dbReference type="EMBL" id="PRP74076.1"/>
    </source>
</evidence>
<dbReference type="AlphaFoldDB" id="A0A2P6MQY1"/>
<dbReference type="InParanoid" id="A0A2P6MQY1"/>
<organism evidence="2 3">
    <name type="scientific">Planoprotostelium fungivorum</name>
    <dbReference type="NCBI Taxonomy" id="1890364"/>
    <lineage>
        <taxon>Eukaryota</taxon>
        <taxon>Amoebozoa</taxon>
        <taxon>Evosea</taxon>
        <taxon>Variosea</taxon>
        <taxon>Cavosteliida</taxon>
        <taxon>Cavosteliaceae</taxon>
        <taxon>Planoprotostelium</taxon>
    </lineage>
</organism>
<keyword evidence="3" id="KW-1185">Reference proteome</keyword>